<evidence type="ECO:0000313" key="2">
    <source>
        <dbReference type="EMBL" id="RAT32526.1"/>
    </source>
</evidence>
<dbReference type="NCBIfam" id="TIGR03758">
    <property type="entry name" value="conj_TIGR03758"/>
    <property type="match status" value="1"/>
</dbReference>
<protein>
    <recommendedName>
        <fullName evidence="4">TIGR03758 family integrating conjugative element protein</fullName>
    </recommendedName>
</protein>
<organism evidence="2 3">
    <name type="scientific">Lonsdalea populi</name>
    <dbReference type="NCBI Taxonomy" id="1172565"/>
    <lineage>
        <taxon>Bacteria</taxon>
        <taxon>Pseudomonadati</taxon>
        <taxon>Pseudomonadota</taxon>
        <taxon>Gammaproteobacteria</taxon>
        <taxon>Enterobacterales</taxon>
        <taxon>Pectobacteriaceae</taxon>
        <taxon>Lonsdalea</taxon>
    </lineage>
</organism>
<reference evidence="2 3" key="1">
    <citation type="submission" date="2016-02" db="EMBL/GenBank/DDBJ databases">
        <title>Species-wide whole genome sequencing reveals diversity, host range in Lonsdalea quercina.</title>
        <authorList>
            <person name="Li Y."/>
        </authorList>
    </citation>
    <scope>NUCLEOTIDE SEQUENCE [LARGE SCALE GENOMIC DNA]</scope>
    <source>
        <strain evidence="2 3">CFCC 12721</strain>
    </source>
</reference>
<evidence type="ECO:0008006" key="4">
    <source>
        <dbReference type="Google" id="ProtNLM"/>
    </source>
</evidence>
<name>A0ABX9EMH1_9GAMM</name>
<dbReference type="InterPro" id="IPR021676">
    <property type="entry name" value="DUF3262"/>
</dbReference>
<dbReference type="GeneID" id="61121224"/>
<accession>A0ABX9EMH1</accession>
<keyword evidence="1" id="KW-1133">Transmembrane helix</keyword>
<gene>
    <name evidence="2" type="ORF">AU492_12435</name>
</gene>
<keyword evidence="1" id="KW-0812">Transmembrane</keyword>
<sequence length="81" mass="8835">MAMNGAQLNGWSAGTGSGLTPGQLNTLILGSLAVIILLFCAWALTLAYRGLITKSVTFRQFNELAVRLIVLYLAMLFLFFH</sequence>
<dbReference type="RefSeq" id="WP_085686835.1">
    <property type="nucleotide sequence ID" value="NZ_CP065534.1"/>
</dbReference>
<feature type="transmembrane region" description="Helical" evidence="1">
    <location>
        <begin position="27"/>
        <end position="52"/>
    </location>
</feature>
<feature type="transmembrane region" description="Helical" evidence="1">
    <location>
        <begin position="64"/>
        <end position="80"/>
    </location>
</feature>
<proteinExistence type="predicted"/>
<evidence type="ECO:0000313" key="3">
    <source>
        <dbReference type="Proteomes" id="UP000250186"/>
    </source>
</evidence>
<keyword evidence="3" id="KW-1185">Reference proteome</keyword>
<keyword evidence="1" id="KW-0472">Membrane</keyword>
<comment type="caution">
    <text evidence="2">The sequence shown here is derived from an EMBL/GenBank/DDBJ whole genome shotgun (WGS) entry which is preliminary data.</text>
</comment>
<evidence type="ECO:0000256" key="1">
    <source>
        <dbReference type="SAM" id="Phobius"/>
    </source>
</evidence>
<dbReference type="Proteomes" id="UP000250186">
    <property type="component" value="Unassembled WGS sequence"/>
</dbReference>
<dbReference type="EMBL" id="LUSW01000028">
    <property type="protein sequence ID" value="RAT32526.1"/>
    <property type="molecule type" value="Genomic_DNA"/>
</dbReference>
<dbReference type="Pfam" id="PF11660">
    <property type="entry name" value="DUF3262"/>
    <property type="match status" value="1"/>
</dbReference>